<dbReference type="InterPro" id="IPR001789">
    <property type="entry name" value="Sig_transdc_resp-reg_receiver"/>
</dbReference>
<evidence type="ECO:0000313" key="6">
    <source>
        <dbReference type="EMBL" id="MBJ3775438.1"/>
    </source>
</evidence>
<comment type="caution">
    <text evidence="6">The sequence shown here is derived from an EMBL/GenBank/DDBJ whole genome shotgun (WGS) entry which is preliminary data.</text>
</comment>
<dbReference type="GO" id="GO:0000160">
    <property type="term" value="P:phosphorelay signal transduction system"/>
    <property type="evidence" value="ECO:0007669"/>
    <property type="project" value="InterPro"/>
</dbReference>
<dbReference type="AlphaFoldDB" id="A0A934MFG4"/>
<dbReference type="SUPFAM" id="SSF52172">
    <property type="entry name" value="CheY-like"/>
    <property type="match status" value="1"/>
</dbReference>
<evidence type="ECO:0000259" key="5">
    <source>
        <dbReference type="PROSITE" id="PS50110"/>
    </source>
</evidence>
<dbReference type="RefSeq" id="WP_198881335.1">
    <property type="nucleotide sequence ID" value="NZ_JAEKJA010000005.1"/>
</dbReference>
<evidence type="ECO:0000256" key="4">
    <source>
        <dbReference type="PROSITE-ProRule" id="PRU00169"/>
    </source>
</evidence>
<dbReference type="PROSITE" id="PS50110">
    <property type="entry name" value="RESPONSE_REGULATORY"/>
    <property type="match status" value="1"/>
</dbReference>
<feature type="domain" description="Response regulatory" evidence="5">
    <location>
        <begin position="7"/>
        <end position="121"/>
    </location>
</feature>
<keyword evidence="1 4" id="KW-0597">Phosphoprotein</keyword>
<feature type="modified residue" description="4-aspartylphosphate" evidence="4">
    <location>
        <position position="57"/>
    </location>
</feature>
<evidence type="ECO:0000256" key="3">
    <source>
        <dbReference type="ARBA" id="ARBA00023163"/>
    </source>
</evidence>
<keyword evidence="2" id="KW-0805">Transcription regulation</keyword>
<name>A0A934MFG4_9HYPH</name>
<keyword evidence="7" id="KW-1185">Reference proteome</keyword>
<dbReference type="Gene3D" id="3.40.50.2300">
    <property type="match status" value="1"/>
</dbReference>
<evidence type="ECO:0000256" key="1">
    <source>
        <dbReference type="ARBA" id="ARBA00022553"/>
    </source>
</evidence>
<dbReference type="InterPro" id="IPR050595">
    <property type="entry name" value="Bact_response_regulator"/>
</dbReference>
<accession>A0A934MFG4</accession>
<dbReference type="PANTHER" id="PTHR44591">
    <property type="entry name" value="STRESS RESPONSE REGULATOR PROTEIN 1"/>
    <property type="match status" value="1"/>
</dbReference>
<organism evidence="6 7">
    <name type="scientific">Acuticoccus mangrovi</name>
    <dbReference type="NCBI Taxonomy" id="2796142"/>
    <lineage>
        <taxon>Bacteria</taxon>
        <taxon>Pseudomonadati</taxon>
        <taxon>Pseudomonadota</taxon>
        <taxon>Alphaproteobacteria</taxon>
        <taxon>Hyphomicrobiales</taxon>
        <taxon>Amorphaceae</taxon>
        <taxon>Acuticoccus</taxon>
    </lineage>
</organism>
<reference evidence="6" key="1">
    <citation type="submission" date="2020-12" db="EMBL/GenBank/DDBJ databases">
        <title>Bacterial taxonomy.</title>
        <authorList>
            <person name="Pan X."/>
        </authorList>
    </citation>
    <scope>NUCLEOTIDE SEQUENCE</scope>
    <source>
        <strain evidence="6">B2012</strain>
    </source>
</reference>
<sequence length="121" mass="13183">MHADEPSIVIIEDDPFISLSNQYMCEDLGMRVVGVCDNADDGIHAILTHNPDYVLLDVRLKGDRDGVAIANEVMRQGFRGGIIYATGSNDPGTIARLQATNPLDILVKPIVDSQFSSTIRV</sequence>
<gene>
    <name evidence="6" type="ORF">JCR33_07055</name>
</gene>
<dbReference type="InterPro" id="IPR011006">
    <property type="entry name" value="CheY-like_superfamily"/>
</dbReference>
<dbReference type="SMART" id="SM00448">
    <property type="entry name" value="REC"/>
    <property type="match status" value="1"/>
</dbReference>
<dbReference type="Pfam" id="PF00072">
    <property type="entry name" value="Response_reg"/>
    <property type="match status" value="1"/>
</dbReference>
<dbReference type="PANTHER" id="PTHR44591:SF3">
    <property type="entry name" value="RESPONSE REGULATORY DOMAIN-CONTAINING PROTEIN"/>
    <property type="match status" value="1"/>
</dbReference>
<dbReference type="Proteomes" id="UP000609531">
    <property type="component" value="Unassembled WGS sequence"/>
</dbReference>
<proteinExistence type="predicted"/>
<evidence type="ECO:0000256" key="2">
    <source>
        <dbReference type="ARBA" id="ARBA00023015"/>
    </source>
</evidence>
<evidence type="ECO:0000313" key="7">
    <source>
        <dbReference type="Proteomes" id="UP000609531"/>
    </source>
</evidence>
<dbReference type="EMBL" id="JAEKJA010000005">
    <property type="protein sequence ID" value="MBJ3775438.1"/>
    <property type="molecule type" value="Genomic_DNA"/>
</dbReference>
<keyword evidence="3" id="KW-0804">Transcription</keyword>
<protein>
    <submittedName>
        <fullName evidence="6">Response regulator</fullName>
    </submittedName>
</protein>